<dbReference type="AlphaFoldDB" id="M7BPV0"/>
<gene>
    <name evidence="1" type="ORF">UY3_08842</name>
</gene>
<keyword evidence="2" id="KW-1185">Reference proteome</keyword>
<proteinExistence type="predicted"/>
<evidence type="ECO:0000313" key="2">
    <source>
        <dbReference type="Proteomes" id="UP000031443"/>
    </source>
</evidence>
<accession>M7BPV0</accession>
<evidence type="ECO:0000313" key="1">
    <source>
        <dbReference type="EMBL" id="EMP34033.1"/>
    </source>
</evidence>
<dbReference type="EMBL" id="KB534243">
    <property type="protein sequence ID" value="EMP34033.1"/>
    <property type="molecule type" value="Genomic_DNA"/>
</dbReference>
<organism evidence="1 2">
    <name type="scientific">Chelonia mydas</name>
    <name type="common">Green sea-turtle</name>
    <name type="synonym">Chelonia agassizi</name>
    <dbReference type="NCBI Taxonomy" id="8469"/>
    <lineage>
        <taxon>Eukaryota</taxon>
        <taxon>Metazoa</taxon>
        <taxon>Chordata</taxon>
        <taxon>Craniata</taxon>
        <taxon>Vertebrata</taxon>
        <taxon>Euteleostomi</taxon>
        <taxon>Archelosauria</taxon>
        <taxon>Testudinata</taxon>
        <taxon>Testudines</taxon>
        <taxon>Cryptodira</taxon>
        <taxon>Durocryptodira</taxon>
        <taxon>Americhelydia</taxon>
        <taxon>Chelonioidea</taxon>
        <taxon>Cheloniidae</taxon>
        <taxon>Chelonia</taxon>
    </lineage>
</organism>
<name>M7BPV0_CHEMY</name>
<dbReference type="Proteomes" id="UP000031443">
    <property type="component" value="Unassembled WGS sequence"/>
</dbReference>
<protein>
    <submittedName>
        <fullName evidence="1">Uncharacterized protein</fullName>
    </submittedName>
</protein>
<sequence>MGAVGSGRQHILRPAPLPAAPIGRERRTVASGSCDRPNLRKLQGRLITAAANRGQWELQSTEPADAAEGTIECVENYSHVKQFSNCDNFVPCKRRSVPSRPSAMKFLYLLSAIVFLMLIDAPVTLSSQPTFSHEVPLPALCYCLLGAHGCPRGGNYKNLGDKNVNIVPNECECFKHEGSSVKLIQPPCRSAAHAIPVLFVDDCMLQQEQVIEKQLGE</sequence>
<reference evidence="2" key="1">
    <citation type="journal article" date="2013" name="Nat. Genet.">
        <title>The draft genomes of soft-shell turtle and green sea turtle yield insights into the development and evolution of the turtle-specific body plan.</title>
        <authorList>
            <person name="Wang Z."/>
            <person name="Pascual-Anaya J."/>
            <person name="Zadissa A."/>
            <person name="Li W."/>
            <person name="Niimura Y."/>
            <person name="Huang Z."/>
            <person name="Li C."/>
            <person name="White S."/>
            <person name="Xiong Z."/>
            <person name="Fang D."/>
            <person name="Wang B."/>
            <person name="Ming Y."/>
            <person name="Chen Y."/>
            <person name="Zheng Y."/>
            <person name="Kuraku S."/>
            <person name="Pignatelli M."/>
            <person name="Herrero J."/>
            <person name="Beal K."/>
            <person name="Nozawa M."/>
            <person name="Li Q."/>
            <person name="Wang J."/>
            <person name="Zhang H."/>
            <person name="Yu L."/>
            <person name="Shigenobu S."/>
            <person name="Wang J."/>
            <person name="Liu J."/>
            <person name="Flicek P."/>
            <person name="Searle S."/>
            <person name="Wang J."/>
            <person name="Kuratani S."/>
            <person name="Yin Y."/>
            <person name="Aken B."/>
            <person name="Zhang G."/>
            <person name="Irie N."/>
        </authorList>
    </citation>
    <scope>NUCLEOTIDE SEQUENCE [LARGE SCALE GENOMIC DNA]</scope>
</reference>